<comment type="caution">
    <text evidence="1">The sequence shown here is derived from an EMBL/GenBank/DDBJ whole genome shotgun (WGS) entry which is preliminary data.</text>
</comment>
<sequence>SIGTVVLSIDYNPDYYLTLSYNEGSPLLPQLEARAAYGERYGE</sequence>
<dbReference type="EMBL" id="CAJVCH010427904">
    <property type="protein sequence ID" value="CAG7818689.1"/>
    <property type="molecule type" value="Genomic_DNA"/>
</dbReference>
<evidence type="ECO:0000313" key="2">
    <source>
        <dbReference type="Proteomes" id="UP000708208"/>
    </source>
</evidence>
<reference evidence="1" key="1">
    <citation type="submission" date="2021-06" db="EMBL/GenBank/DDBJ databases">
        <authorList>
            <person name="Hodson N. C."/>
            <person name="Mongue J. A."/>
            <person name="Jaron S. K."/>
        </authorList>
    </citation>
    <scope>NUCLEOTIDE SEQUENCE</scope>
</reference>
<name>A0A8J2L9Y3_9HEXA</name>
<dbReference type="AlphaFoldDB" id="A0A8J2L9Y3"/>
<protein>
    <submittedName>
        <fullName evidence="1">Uncharacterized protein</fullName>
    </submittedName>
</protein>
<feature type="non-terminal residue" evidence="1">
    <location>
        <position position="43"/>
    </location>
</feature>
<accession>A0A8J2L9Y3</accession>
<evidence type="ECO:0000313" key="1">
    <source>
        <dbReference type="EMBL" id="CAG7818689.1"/>
    </source>
</evidence>
<dbReference type="Proteomes" id="UP000708208">
    <property type="component" value="Unassembled WGS sequence"/>
</dbReference>
<gene>
    <name evidence="1" type="ORF">AFUS01_LOCUS29175</name>
</gene>
<proteinExistence type="predicted"/>
<organism evidence="1 2">
    <name type="scientific">Allacma fusca</name>
    <dbReference type="NCBI Taxonomy" id="39272"/>
    <lineage>
        <taxon>Eukaryota</taxon>
        <taxon>Metazoa</taxon>
        <taxon>Ecdysozoa</taxon>
        <taxon>Arthropoda</taxon>
        <taxon>Hexapoda</taxon>
        <taxon>Collembola</taxon>
        <taxon>Symphypleona</taxon>
        <taxon>Sminthuridae</taxon>
        <taxon>Allacma</taxon>
    </lineage>
</organism>
<keyword evidence="2" id="KW-1185">Reference proteome</keyword>